<name>A0A7T8HJV0_CALRO</name>
<dbReference type="EMBL" id="CP045897">
    <property type="protein sequence ID" value="QQP51230.1"/>
    <property type="molecule type" value="Genomic_DNA"/>
</dbReference>
<dbReference type="AlphaFoldDB" id="A0A7T8HJV0"/>
<organism evidence="1 2">
    <name type="scientific">Caligus rogercresseyi</name>
    <name type="common">Sea louse</name>
    <dbReference type="NCBI Taxonomy" id="217165"/>
    <lineage>
        <taxon>Eukaryota</taxon>
        <taxon>Metazoa</taxon>
        <taxon>Ecdysozoa</taxon>
        <taxon>Arthropoda</taxon>
        <taxon>Crustacea</taxon>
        <taxon>Multicrustacea</taxon>
        <taxon>Hexanauplia</taxon>
        <taxon>Copepoda</taxon>
        <taxon>Siphonostomatoida</taxon>
        <taxon>Caligidae</taxon>
        <taxon>Caligus</taxon>
    </lineage>
</organism>
<keyword evidence="2" id="KW-1185">Reference proteome</keyword>
<gene>
    <name evidence="1" type="ORF">FKW44_012515</name>
</gene>
<evidence type="ECO:0000313" key="1">
    <source>
        <dbReference type="EMBL" id="QQP51230.1"/>
    </source>
</evidence>
<evidence type="ECO:0000313" key="2">
    <source>
        <dbReference type="Proteomes" id="UP000595437"/>
    </source>
</evidence>
<protein>
    <submittedName>
        <fullName evidence="1">Uncharacterized protein</fullName>
    </submittedName>
</protein>
<proteinExistence type="predicted"/>
<sequence length="88" mass="9450">MDAYPNIDGPRTGWWLWKHCQPISSGGSGWGDRRGTRGNRGSSSCRVAVTEVLGSGVGGACLKTKVLPRLKCPSGASIFHILTDHRMP</sequence>
<accession>A0A7T8HJV0</accession>
<reference evidence="2" key="1">
    <citation type="submission" date="2021-01" db="EMBL/GenBank/DDBJ databases">
        <title>Caligus Genome Assembly.</title>
        <authorList>
            <person name="Gallardo-Escarate C."/>
        </authorList>
    </citation>
    <scope>NUCLEOTIDE SEQUENCE [LARGE SCALE GENOMIC DNA]</scope>
</reference>
<dbReference type="Proteomes" id="UP000595437">
    <property type="component" value="Chromosome 8"/>
</dbReference>